<dbReference type="PANTHER" id="PTHR34856">
    <property type="entry name" value="PROTEIN NRFD"/>
    <property type="match status" value="1"/>
</dbReference>
<gene>
    <name evidence="8" type="ordered locus">Desde_3585</name>
</gene>
<evidence type="ECO:0000313" key="8">
    <source>
        <dbReference type="EMBL" id="AFM01860.1"/>
    </source>
</evidence>
<feature type="transmembrane region" description="Helical" evidence="7">
    <location>
        <begin position="58"/>
        <end position="81"/>
    </location>
</feature>
<evidence type="ECO:0000256" key="7">
    <source>
        <dbReference type="SAM" id="Phobius"/>
    </source>
</evidence>
<feature type="transmembrane region" description="Helical" evidence="7">
    <location>
        <begin position="204"/>
        <end position="224"/>
    </location>
</feature>
<organism evidence="8 9">
    <name type="scientific">Desulfitobacterium dehalogenans (strain ATCC 51507 / DSM 9161 / JW/IU-DC1)</name>
    <dbReference type="NCBI Taxonomy" id="756499"/>
    <lineage>
        <taxon>Bacteria</taxon>
        <taxon>Bacillati</taxon>
        <taxon>Bacillota</taxon>
        <taxon>Clostridia</taxon>
        <taxon>Eubacteriales</taxon>
        <taxon>Desulfitobacteriaceae</taxon>
        <taxon>Desulfitobacterium</taxon>
    </lineage>
</organism>
<name>I4AD25_DESDJ</name>
<keyword evidence="3" id="KW-1003">Cell membrane</keyword>
<dbReference type="EMBL" id="CP003348">
    <property type="protein sequence ID" value="AFM01860.1"/>
    <property type="molecule type" value="Genomic_DNA"/>
</dbReference>
<dbReference type="Pfam" id="PF03916">
    <property type="entry name" value="NrfD"/>
    <property type="match status" value="1"/>
</dbReference>
<dbReference type="PANTHER" id="PTHR34856:SF2">
    <property type="entry name" value="PROTEIN NRFD"/>
    <property type="match status" value="1"/>
</dbReference>
<evidence type="ECO:0000256" key="1">
    <source>
        <dbReference type="ARBA" id="ARBA00004651"/>
    </source>
</evidence>
<dbReference type="AlphaFoldDB" id="I4AD25"/>
<keyword evidence="5 7" id="KW-1133">Transmembrane helix</keyword>
<evidence type="ECO:0000256" key="6">
    <source>
        <dbReference type="ARBA" id="ARBA00023136"/>
    </source>
</evidence>
<dbReference type="GO" id="GO:0005886">
    <property type="term" value="C:plasma membrane"/>
    <property type="evidence" value="ECO:0007669"/>
    <property type="project" value="UniProtKB-SubCell"/>
</dbReference>
<reference evidence="8 9" key="2">
    <citation type="journal article" date="2015" name="J. Bacteriol.">
        <title>Genomic, proteomic, and biochemical analysis of the organohalide respiratory pathway in Desulfitobacterium dehalogenans.</title>
        <authorList>
            <person name="Kruse T."/>
            <person name="van de Pas B.A."/>
            <person name="Atteia A."/>
            <person name="Krab K."/>
            <person name="Hagen W.R."/>
            <person name="Goodwin L."/>
            <person name="Chain P."/>
            <person name="Boeren S."/>
            <person name="Maphosa F."/>
            <person name="Schraa G."/>
            <person name="de Vos W.M."/>
            <person name="van der Oost J."/>
            <person name="Smidt H."/>
            <person name="Stams A.J."/>
        </authorList>
    </citation>
    <scope>NUCLEOTIDE SEQUENCE [LARGE SCALE GENOMIC DNA]</scope>
    <source>
        <strain evidence="9">ATCC 51507 / DSM 9161 / JW/IU-DC1</strain>
    </source>
</reference>
<keyword evidence="4 7" id="KW-0812">Transmembrane</keyword>
<dbReference type="OrthoDB" id="9768846at2"/>
<feature type="transmembrane region" description="Helical" evidence="7">
    <location>
        <begin position="312"/>
        <end position="335"/>
    </location>
</feature>
<feature type="transmembrane region" description="Helical" evidence="7">
    <location>
        <begin position="131"/>
        <end position="149"/>
    </location>
</feature>
<reference evidence="9" key="1">
    <citation type="submission" date="2012-06" db="EMBL/GenBank/DDBJ databases">
        <title>Complete sequence of Desulfitobacterium dehalogenans ATCC 51507.</title>
        <authorList>
            <person name="Lucas S."/>
            <person name="Han J."/>
            <person name="Lapidus A."/>
            <person name="Cheng J.-F."/>
            <person name="Goodwin L."/>
            <person name="Pitluck S."/>
            <person name="Peters L."/>
            <person name="Ovchinnikova G."/>
            <person name="Teshima H."/>
            <person name="Detter J.C."/>
            <person name="Han C."/>
            <person name="Tapia R."/>
            <person name="Land M."/>
            <person name="Hauser L."/>
            <person name="Kyrpides N."/>
            <person name="Ivanova N."/>
            <person name="Pagani I."/>
            <person name="Kruse T."/>
            <person name="de Vos W.M."/>
            <person name="Smidt H."/>
            <person name="Woyke T."/>
        </authorList>
    </citation>
    <scope>NUCLEOTIDE SEQUENCE [LARGE SCALE GENOMIC DNA]</scope>
    <source>
        <strain evidence="9">ATCC 51507 / DSM 9161 / JW/IU-DC1</strain>
    </source>
</reference>
<dbReference type="RefSeq" id="WP_014795333.1">
    <property type="nucleotide sequence ID" value="NC_018017.1"/>
</dbReference>
<feature type="transmembrane region" description="Helical" evidence="7">
    <location>
        <begin position="93"/>
        <end position="111"/>
    </location>
</feature>
<comment type="similarity">
    <text evidence="2">Belongs to the NrfD family.</text>
</comment>
<dbReference type="InterPro" id="IPR052049">
    <property type="entry name" value="Electron_transfer_protein"/>
</dbReference>
<evidence type="ECO:0000256" key="5">
    <source>
        <dbReference type="ARBA" id="ARBA00022989"/>
    </source>
</evidence>
<dbReference type="Gene3D" id="1.20.1630.10">
    <property type="entry name" value="Formate dehydrogenase/DMSO reductase domain"/>
    <property type="match status" value="1"/>
</dbReference>
<dbReference type="KEGG" id="ddh:Desde_3585"/>
<dbReference type="HOGENOM" id="CLU_045348_4_0_9"/>
<keyword evidence="9" id="KW-1185">Reference proteome</keyword>
<feature type="transmembrane region" description="Helical" evidence="7">
    <location>
        <begin position="355"/>
        <end position="380"/>
    </location>
</feature>
<evidence type="ECO:0000256" key="4">
    <source>
        <dbReference type="ARBA" id="ARBA00022692"/>
    </source>
</evidence>
<keyword evidence="6 7" id="KW-0472">Membrane</keyword>
<proteinExistence type="inferred from homology"/>
<feature type="transmembrane region" description="Helical" evidence="7">
    <location>
        <begin position="169"/>
        <end position="192"/>
    </location>
</feature>
<feature type="transmembrane region" description="Helical" evidence="7">
    <location>
        <begin position="19"/>
        <end position="38"/>
    </location>
</feature>
<accession>I4AD25</accession>
<dbReference type="InterPro" id="IPR005614">
    <property type="entry name" value="NrfD-like"/>
</dbReference>
<sequence length="391" mass="41773">MAVQTNTTVKNTKQTSSNLWNIIFAVFAVLGSVCWGLQLTQGLQVTNLGVNTMWGLYIVGFMIFTGVAAGSLLFAAVPYLFKFIEFKPYTRIASYLGAVSSIVAASLFIIVDIGNPERAWLFITSGNLTSPMFWDFLMLASYMVLSIIFTRQLILVHEGKKDEASVKPVAVISFIAGILVTVTSFVFCFQIARPLWNTPVQPLSFLIAALVAALSVQMILATLLKRSGYIQMPVKLLGKMGKVAAVLLCIELIVVVGEVFIGLYPGGGEEYAAFHWLVFGEGALGFWVELVALIAAIVLLSKPGTSGKAGSIVAGAVLALVAIYLIKSNLLQAQLFNPLITYAGPPVYGGTTGPYVPSLIEIGLSLGIVALGALLLNLGLSKLNLGVNARK</sequence>
<evidence type="ECO:0000256" key="3">
    <source>
        <dbReference type="ARBA" id="ARBA00022475"/>
    </source>
</evidence>
<protein>
    <submittedName>
        <fullName evidence="8">Polysulfide reductase</fullName>
    </submittedName>
</protein>
<feature type="transmembrane region" description="Helical" evidence="7">
    <location>
        <begin position="245"/>
        <end position="264"/>
    </location>
</feature>
<comment type="subcellular location">
    <subcellularLocation>
        <location evidence="1">Cell membrane</location>
        <topology evidence="1">Multi-pass membrane protein</topology>
    </subcellularLocation>
</comment>
<evidence type="ECO:0000313" key="9">
    <source>
        <dbReference type="Proteomes" id="UP000006053"/>
    </source>
</evidence>
<dbReference type="STRING" id="756499.Desde_3585"/>
<dbReference type="Proteomes" id="UP000006053">
    <property type="component" value="Chromosome"/>
</dbReference>
<feature type="transmembrane region" description="Helical" evidence="7">
    <location>
        <begin position="276"/>
        <end position="300"/>
    </location>
</feature>
<evidence type="ECO:0000256" key="2">
    <source>
        <dbReference type="ARBA" id="ARBA00008929"/>
    </source>
</evidence>
<dbReference type="eggNOG" id="COG5557">
    <property type="taxonomic scope" value="Bacteria"/>
</dbReference>